<evidence type="ECO:0000256" key="1">
    <source>
        <dbReference type="SAM" id="Phobius"/>
    </source>
</evidence>
<keyword evidence="4" id="KW-1185">Reference proteome</keyword>
<feature type="transmembrane region" description="Helical" evidence="1">
    <location>
        <begin position="12"/>
        <end position="31"/>
    </location>
</feature>
<dbReference type="OrthoDB" id="4335631at2"/>
<gene>
    <name evidence="3" type="ORF">BU52_32960</name>
</gene>
<dbReference type="RefSeq" id="WP_037941219.1">
    <property type="nucleotide sequence ID" value="NZ_JBFADL010000096.1"/>
</dbReference>
<reference evidence="3 4" key="1">
    <citation type="submission" date="2014-02" db="EMBL/GenBank/DDBJ databases">
        <title>The genome announcement of Streptomyces toyocaensis NRRL15009.</title>
        <authorList>
            <person name="Hong H.-J."/>
            <person name="Kwun M.J."/>
        </authorList>
    </citation>
    <scope>NUCLEOTIDE SEQUENCE [LARGE SCALE GENOMIC DNA]</scope>
    <source>
        <strain evidence="3 4">NRRL 15009</strain>
    </source>
</reference>
<name>A0A081XHH6_STRTO</name>
<comment type="caution">
    <text evidence="3">The sequence shown here is derived from an EMBL/GenBank/DDBJ whole genome shotgun (WGS) entry which is preliminary data.</text>
</comment>
<accession>A0A081XHH6</accession>
<dbReference type="AlphaFoldDB" id="A0A081XHH6"/>
<keyword evidence="1" id="KW-0472">Membrane</keyword>
<protein>
    <recommendedName>
        <fullName evidence="2">VanZ-like domain-containing protein</fullName>
    </recommendedName>
</protein>
<feature type="domain" description="VanZ-like" evidence="2">
    <location>
        <begin position="80"/>
        <end position="151"/>
    </location>
</feature>
<dbReference type="Pfam" id="PF04892">
    <property type="entry name" value="VanZ"/>
    <property type="match status" value="1"/>
</dbReference>
<evidence type="ECO:0000313" key="3">
    <source>
        <dbReference type="EMBL" id="KES02999.1"/>
    </source>
</evidence>
<feature type="transmembrane region" description="Helical" evidence="1">
    <location>
        <begin position="81"/>
        <end position="99"/>
    </location>
</feature>
<dbReference type="EMBL" id="JFCB01000056">
    <property type="protein sequence ID" value="KES02999.1"/>
    <property type="molecule type" value="Genomic_DNA"/>
</dbReference>
<organism evidence="3 4">
    <name type="scientific">Streptomyces toyocaensis</name>
    <dbReference type="NCBI Taxonomy" id="55952"/>
    <lineage>
        <taxon>Bacteria</taxon>
        <taxon>Bacillati</taxon>
        <taxon>Actinomycetota</taxon>
        <taxon>Actinomycetes</taxon>
        <taxon>Kitasatosporales</taxon>
        <taxon>Streptomycetaceae</taxon>
        <taxon>Streptomyces</taxon>
    </lineage>
</organism>
<feature type="transmembrane region" description="Helical" evidence="1">
    <location>
        <begin position="136"/>
        <end position="156"/>
    </location>
</feature>
<feature type="transmembrane region" description="Helical" evidence="1">
    <location>
        <begin position="168"/>
        <end position="188"/>
    </location>
</feature>
<evidence type="ECO:0000259" key="2">
    <source>
        <dbReference type="Pfam" id="PF04892"/>
    </source>
</evidence>
<evidence type="ECO:0000313" key="4">
    <source>
        <dbReference type="Proteomes" id="UP000028341"/>
    </source>
</evidence>
<dbReference type="InterPro" id="IPR006976">
    <property type="entry name" value="VanZ-like"/>
</dbReference>
<dbReference type="eggNOG" id="COG4767">
    <property type="taxonomic scope" value="Bacteria"/>
</dbReference>
<dbReference type="Proteomes" id="UP000028341">
    <property type="component" value="Unassembled WGS sequence"/>
</dbReference>
<keyword evidence="1" id="KW-0812">Transmembrane</keyword>
<sequence>MFSAIFQNHVGYLVACTVTALCLGGAAWVLARRLGNAHGLWWSGLAFTVTGVLGVTFMGAGPASGVCVLNHQFAEPFHTTQGLWNLAMTVPVGALALLAARRPLPALVGVITLPLAIEFTQATVDGLGRMCDSSDAEMNIIGALAGLAIAATVLAVRESLLWQGGVKGALITSVALLLLGSGVAQPMLAFTNVDGSGLFAAGTDQKSAVEAAVREAFGDLYTISHLYEQPCLDISCKNVIFNLHIRGENGHSGLFGNGSLSWPDKKHLNILLEDSDRPTAMGYPVNGAKAPTTAREAHEIAQAYARRQYPWAQSATLQETNPVGEKAGLGWMTNWRWTHNDVLMPRMLDVQIDKAGRVSQIDVTLGPTRADLPKAKLDARQAEKEVTKAVTAQLQANGSTDAEFQTETVTVKADDRDGTWKPYWLVNVTSPHAGQTDDAQAPAPVETYRVDALTGQVYDAGWAPIKTT</sequence>
<keyword evidence="1" id="KW-1133">Transmembrane helix</keyword>
<proteinExistence type="predicted"/>
<feature type="transmembrane region" description="Helical" evidence="1">
    <location>
        <begin position="106"/>
        <end position="124"/>
    </location>
</feature>
<feature type="transmembrane region" description="Helical" evidence="1">
    <location>
        <begin position="40"/>
        <end position="61"/>
    </location>
</feature>